<dbReference type="AlphaFoldDB" id="A0A9K3D691"/>
<evidence type="ECO:0000256" key="2">
    <source>
        <dbReference type="SAM" id="MobiDB-lite"/>
    </source>
</evidence>
<comment type="caution">
    <text evidence="3">The sequence shown here is derived from an EMBL/GenBank/DDBJ whole genome shotgun (WGS) entry which is preliminary data.</text>
</comment>
<feature type="region of interest" description="Disordered" evidence="2">
    <location>
        <begin position="423"/>
        <end position="444"/>
    </location>
</feature>
<feature type="coiled-coil region" evidence="1">
    <location>
        <begin position="89"/>
        <end position="116"/>
    </location>
</feature>
<name>A0A9K3D691_9EUKA</name>
<dbReference type="EMBL" id="BDIP01004525">
    <property type="protein sequence ID" value="GIQ88926.1"/>
    <property type="molecule type" value="Genomic_DNA"/>
</dbReference>
<sequence>LRHHCYEEQDSTHKMRSREGSMQFQMARSESMAKINQSMADSPYFAANTLSAVERESKGMTRQASSMFGGLLSGNIGQIARKVEDVTPLLEKDNEIAALKEELAEAKRQNADLVTQHTAEIDEAVKAATEGAWEEARKYNSLYEAKDRECVEIGAMLTRCQTDLRESQEACAMFQSQLASTSSILTDTSKKLEDHEKLVTSLSRSNSEKRDRERSMSEDMGPNPTIAQYAARGRRLLDSIPEGERERRGSEGTRSSLSWEWPAGTTPEGRHPAFGACPMGEAQQESSSSSEGEDASVDLEALRMELGKARSELQRENSNGRSLGVSLAREKDRYDASRTEYYALHRSLDHLCVAVSRAIKSAFRPDHVPVAVIRPPSVSQIQPWLVAVRSAMSLLHEKAICAQTPPKPSGSRGVATIRGRPRRNTSQMYPVSGVIPQGGRDSSMPIVDRKMMARSKGSTLGPKTARGDVMRTYTVRANYGTQKVPA</sequence>
<keyword evidence="1" id="KW-0175">Coiled coil</keyword>
<feature type="non-terminal residue" evidence="3">
    <location>
        <position position="1"/>
    </location>
</feature>
<keyword evidence="4" id="KW-1185">Reference proteome</keyword>
<proteinExistence type="predicted"/>
<feature type="region of interest" description="Disordered" evidence="2">
    <location>
        <begin position="196"/>
        <end position="295"/>
    </location>
</feature>
<reference evidence="3 4" key="1">
    <citation type="journal article" date="2018" name="PLoS ONE">
        <title>The draft genome of Kipferlia bialata reveals reductive genome evolution in fornicate parasites.</title>
        <authorList>
            <person name="Tanifuji G."/>
            <person name="Takabayashi S."/>
            <person name="Kume K."/>
            <person name="Takagi M."/>
            <person name="Nakayama T."/>
            <person name="Kamikawa R."/>
            <person name="Inagaki Y."/>
            <person name="Hashimoto T."/>
        </authorList>
    </citation>
    <scope>NUCLEOTIDE SEQUENCE [LARGE SCALE GENOMIC DNA]</scope>
    <source>
        <strain evidence="3">NY0173</strain>
    </source>
</reference>
<gene>
    <name evidence="3" type="ORF">KIPB_011282</name>
</gene>
<dbReference type="Proteomes" id="UP000265618">
    <property type="component" value="Unassembled WGS sequence"/>
</dbReference>
<protein>
    <submittedName>
        <fullName evidence="3">Uncharacterized protein</fullName>
    </submittedName>
</protein>
<evidence type="ECO:0000256" key="1">
    <source>
        <dbReference type="SAM" id="Coils"/>
    </source>
</evidence>
<accession>A0A9K3D691</accession>
<feature type="compositionally biased region" description="Basic and acidic residues" evidence="2">
    <location>
        <begin position="206"/>
        <end position="217"/>
    </location>
</feature>
<organism evidence="3 4">
    <name type="scientific">Kipferlia bialata</name>
    <dbReference type="NCBI Taxonomy" id="797122"/>
    <lineage>
        <taxon>Eukaryota</taxon>
        <taxon>Metamonada</taxon>
        <taxon>Carpediemonas-like organisms</taxon>
        <taxon>Kipferlia</taxon>
    </lineage>
</organism>
<feature type="compositionally biased region" description="Basic and acidic residues" evidence="2">
    <location>
        <begin position="242"/>
        <end position="251"/>
    </location>
</feature>
<evidence type="ECO:0000313" key="3">
    <source>
        <dbReference type="EMBL" id="GIQ88926.1"/>
    </source>
</evidence>
<evidence type="ECO:0000313" key="4">
    <source>
        <dbReference type="Proteomes" id="UP000265618"/>
    </source>
</evidence>
<feature type="compositionally biased region" description="Low complexity" evidence="2">
    <location>
        <begin position="280"/>
        <end position="290"/>
    </location>
</feature>